<gene>
    <name evidence="1" type="ORF">OG327_37125</name>
</gene>
<reference evidence="1" key="1">
    <citation type="submission" date="2022-10" db="EMBL/GenBank/DDBJ databases">
        <title>The complete genomes of actinobacterial strains from the NBC collection.</title>
        <authorList>
            <person name="Joergensen T.S."/>
            <person name="Alvarez Arevalo M."/>
            <person name="Sterndorff E.B."/>
            <person name="Faurdal D."/>
            <person name="Vuksanovic O."/>
            <person name="Mourched A.-S."/>
            <person name="Charusanti P."/>
            <person name="Shaw S."/>
            <person name="Blin K."/>
            <person name="Weber T."/>
        </authorList>
    </citation>
    <scope>NUCLEOTIDE SEQUENCE</scope>
    <source>
        <strain evidence="1">NBC_00049</strain>
    </source>
</reference>
<proteinExistence type="predicted"/>
<sequence length="207" mass="21436">MAGTAEQPVDEHRRKHGFRTYAEMAQLAETNTVFDLGSTMIAKNARIGSGNVFYPGVIVRCDGGSCDIGRDNVFFPSTVLLAEAGGRIVIGNGCTFGPGGVQVKANRPGVALLVGDRVRVLNGAEVVGSSTLGTGSQIIGAVSAQNVRLGSGHDFEGPDPDTRGAVLKGFGLAREIRLGAGDVVNGAGDFSTAPVERQLAYHPRAVD</sequence>
<accession>A0AAU2K346</accession>
<evidence type="ECO:0008006" key="2">
    <source>
        <dbReference type="Google" id="ProtNLM"/>
    </source>
</evidence>
<dbReference type="Gene3D" id="2.160.10.10">
    <property type="entry name" value="Hexapeptide repeat proteins"/>
    <property type="match status" value="1"/>
</dbReference>
<dbReference type="InterPro" id="IPR011004">
    <property type="entry name" value="Trimer_LpxA-like_sf"/>
</dbReference>
<dbReference type="EMBL" id="CP108264">
    <property type="protein sequence ID" value="WTU78478.1"/>
    <property type="molecule type" value="Genomic_DNA"/>
</dbReference>
<protein>
    <recommendedName>
        <fullName evidence="2">Acyltransferase</fullName>
    </recommendedName>
</protein>
<dbReference type="SUPFAM" id="SSF51161">
    <property type="entry name" value="Trimeric LpxA-like enzymes"/>
    <property type="match status" value="1"/>
</dbReference>
<evidence type="ECO:0000313" key="1">
    <source>
        <dbReference type="EMBL" id="WTU78478.1"/>
    </source>
</evidence>
<name>A0AAU2K346_9ACTN</name>
<dbReference type="AlphaFoldDB" id="A0AAU2K346"/>
<organism evidence="1">
    <name type="scientific">Streptomyces sp. NBC_00049</name>
    <dbReference type="NCBI Taxonomy" id="2903617"/>
    <lineage>
        <taxon>Bacteria</taxon>
        <taxon>Bacillati</taxon>
        <taxon>Actinomycetota</taxon>
        <taxon>Actinomycetes</taxon>
        <taxon>Kitasatosporales</taxon>
        <taxon>Streptomycetaceae</taxon>
        <taxon>Streptomyces</taxon>
    </lineage>
</organism>